<protein>
    <recommendedName>
        <fullName evidence="4">Lipoprotein</fullName>
    </recommendedName>
</protein>
<evidence type="ECO:0008006" key="4">
    <source>
        <dbReference type="Google" id="ProtNLM"/>
    </source>
</evidence>
<feature type="region of interest" description="Disordered" evidence="1">
    <location>
        <begin position="84"/>
        <end position="142"/>
    </location>
</feature>
<evidence type="ECO:0000313" key="3">
    <source>
        <dbReference type="Proteomes" id="UP000004210"/>
    </source>
</evidence>
<dbReference type="RefSeq" id="WP_007079844.1">
    <property type="nucleotide sequence ID" value="NZ_AJXU01000005.1"/>
</dbReference>
<dbReference type="PROSITE" id="PS51257">
    <property type="entry name" value="PROKAR_LIPOPROTEIN"/>
    <property type="match status" value="1"/>
</dbReference>
<evidence type="ECO:0000256" key="1">
    <source>
        <dbReference type="SAM" id="MobiDB-lite"/>
    </source>
</evidence>
<dbReference type="AlphaFoldDB" id="I4W001"/>
<proteinExistence type="predicted"/>
<reference evidence="2 3" key="1">
    <citation type="journal article" date="2012" name="J. Bacteriol.">
        <title>Genome sequences for six rhodanobacter strains, isolated from soils and the terrestrial subsurface, with variable denitrification capabilities.</title>
        <authorList>
            <person name="Kostka J.E."/>
            <person name="Green S.J."/>
            <person name="Rishishwar L."/>
            <person name="Prakash O."/>
            <person name="Katz L.S."/>
            <person name="Marino-Ramirez L."/>
            <person name="Jordan I.K."/>
            <person name="Munk C."/>
            <person name="Ivanova N."/>
            <person name="Mikhailova N."/>
            <person name="Watson D.B."/>
            <person name="Brown S.D."/>
            <person name="Palumbo A.V."/>
            <person name="Brooks S.C."/>
        </authorList>
    </citation>
    <scope>NUCLEOTIDE SEQUENCE [LARGE SCALE GENOMIC DNA]</scope>
    <source>
        <strain evidence="3">Jip2T</strain>
    </source>
</reference>
<gene>
    <name evidence="2" type="ORF">UU9_01009</name>
</gene>
<feature type="compositionally biased region" description="Basic and acidic residues" evidence="1">
    <location>
        <begin position="99"/>
        <end position="142"/>
    </location>
</feature>
<dbReference type="STRING" id="1163408.UU9_01009"/>
<dbReference type="EMBL" id="AJXU01000005">
    <property type="protein sequence ID" value="EIL92792.1"/>
    <property type="molecule type" value="Genomic_DNA"/>
</dbReference>
<dbReference type="OrthoDB" id="5959921at2"/>
<name>I4W001_9GAMM</name>
<evidence type="ECO:0000313" key="2">
    <source>
        <dbReference type="EMBL" id="EIL92792.1"/>
    </source>
</evidence>
<dbReference type="eggNOG" id="ENOG5031H00">
    <property type="taxonomic scope" value="Bacteria"/>
</dbReference>
<organism evidence="2 3">
    <name type="scientific">Rhodanobacter fulvus Jip2</name>
    <dbReference type="NCBI Taxonomy" id="1163408"/>
    <lineage>
        <taxon>Bacteria</taxon>
        <taxon>Pseudomonadati</taxon>
        <taxon>Pseudomonadota</taxon>
        <taxon>Gammaproteobacteria</taxon>
        <taxon>Lysobacterales</taxon>
        <taxon>Rhodanobacteraceae</taxon>
        <taxon>Rhodanobacter</taxon>
    </lineage>
</organism>
<keyword evidence="3" id="KW-1185">Reference proteome</keyword>
<sequence length="142" mass="16010">MKRKISLLGMVVAAVSLSGCYYDPGYSYVRNSGSQGDVYYGRSAPVYDDSYYGAPGYYGCCYDYGYAPGVSIGVTHTWYGGARYRHDDRGGWHRGHAYGGDRRPAYRDNDHRDRGNHGRSHGGSDRRGQDGHGRHRDRDDRR</sequence>
<dbReference type="Proteomes" id="UP000004210">
    <property type="component" value="Unassembled WGS sequence"/>
</dbReference>
<accession>I4W001</accession>
<comment type="caution">
    <text evidence="2">The sequence shown here is derived from an EMBL/GenBank/DDBJ whole genome shotgun (WGS) entry which is preliminary data.</text>
</comment>